<dbReference type="Pfam" id="PF01842">
    <property type="entry name" value="ACT"/>
    <property type="match status" value="1"/>
</dbReference>
<dbReference type="Gene3D" id="1.20.59.10">
    <property type="entry name" value="Chorismate mutase"/>
    <property type="match status" value="1"/>
</dbReference>
<dbReference type="Pfam" id="PF01817">
    <property type="entry name" value="CM_2"/>
    <property type="match status" value="1"/>
</dbReference>
<comment type="subcellular location">
    <subcellularLocation>
        <location evidence="3">Cytoplasm</location>
    </subcellularLocation>
</comment>
<dbReference type="GO" id="GO:0009094">
    <property type="term" value="P:L-phenylalanine biosynthetic process"/>
    <property type="evidence" value="ECO:0007669"/>
    <property type="project" value="UniProtKB-UniPathway"/>
</dbReference>
<sequence length="369" mass="40579">MREDNSDTLEDLRGELNSVTAEIVTLLRRRLELCRRVQSAKQAAGAPTLDLAREEEIVSKLIGEGDSTQNRILVRLLREIISACRSIQSESVIAVPHAMRSHCMEAARTVFGSSCSFSLTGGVEDAFSSVELGSAHFSIAPYEGTAHGAYPYTLDALIESELRIMGEVVLPVEYHLVSAEQSLSSIRVVVGDVEAIWACQRFLAANLPSVKIVNSPNQPVTRKRGWAYLLGTREAEDSGLNTLALGVQDDRDNATRFVVVGKRGGFNVNLKGNLPYKTTLAFTAPNRPGVLAEILADFGSRGINLTMIGSRPLRKKKWEYAFIIDLDVTEDNPSFQDALEHVRRKTTMLRVLGSYPTLTSDRLKISMGK</sequence>
<keyword evidence="9" id="KW-0028">Amino-acid biosynthesis</keyword>
<proteinExistence type="predicted"/>
<protein>
    <recommendedName>
        <fullName evidence="7">Bifunctional chorismate mutase/prephenate dehydratase</fullName>
        <ecNumber evidence="6">4.2.1.51</ecNumber>
    </recommendedName>
    <alternativeName>
        <fullName evidence="16">Chorismate mutase-prephenate dehydratase</fullName>
    </alternativeName>
    <alternativeName>
        <fullName evidence="15">p-protein</fullName>
    </alternativeName>
</protein>
<dbReference type="InterPro" id="IPR045865">
    <property type="entry name" value="ACT-like_dom_sf"/>
</dbReference>
<dbReference type="Proteomes" id="UP000240322">
    <property type="component" value="Unassembled WGS sequence"/>
</dbReference>
<dbReference type="InterPro" id="IPR001086">
    <property type="entry name" value="Preph_deHydtase"/>
</dbReference>
<evidence type="ECO:0000259" key="18">
    <source>
        <dbReference type="PROSITE" id="PS51168"/>
    </source>
</evidence>
<evidence type="ECO:0000256" key="12">
    <source>
        <dbReference type="ARBA" id="ARBA00023235"/>
    </source>
</evidence>
<dbReference type="InterPro" id="IPR036263">
    <property type="entry name" value="Chorismate_II_sf"/>
</dbReference>
<dbReference type="SUPFAM" id="SSF48600">
    <property type="entry name" value="Chorismate mutase II"/>
    <property type="match status" value="1"/>
</dbReference>
<dbReference type="InterPro" id="IPR002912">
    <property type="entry name" value="ACT_dom"/>
</dbReference>
<comment type="pathway">
    <text evidence="4">Amino-acid biosynthesis; L-phenylalanine biosynthesis; phenylpyruvate from prephenate: step 1/1.</text>
</comment>
<evidence type="ECO:0000256" key="16">
    <source>
        <dbReference type="ARBA" id="ARBA00031520"/>
    </source>
</evidence>
<evidence type="ECO:0000256" key="15">
    <source>
        <dbReference type="ARBA" id="ARBA00031175"/>
    </source>
</evidence>
<reference evidence="21 22" key="1">
    <citation type="submission" date="2017-04" db="EMBL/GenBank/DDBJ databases">
        <title>Novel microbial lineages endemic to geothermal iron-oxide mats fill important gaps in the evolutionary history of Archaea.</title>
        <authorList>
            <person name="Jay Z.J."/>
            <person name="Beam J.P."/>
            <person name="Dlakic M."/>
            <person name="Rusch D.B."/>
            <person name="Kozubal M.A."/>
            <person name="Inskeep W.P."/>
        </authorList>
    </citation>
    <scope>NUCLEOTIDE SEQUENCE [LARGE SCALE GENOMIC DNA]</scope>
    <source>
        <strain evidence="21">OSP_D</strain>
    </source>
</reference>
<evidence type="ECO:0000256" key="5">
    <source>
        <dbReference type="ARBA" id="ARBA00004817"/>
    </source>
</evidence>
<feature type="domain" description="ACT" evidence="20">
    <location>
        <begin position="279"/>
        <end position="356"/>
    </location>
</feature>
<organism evidence="21 22">
    <name type="scientific">Candidatus Marsarchaeota G2 archaeon OSP_D</name>
    <dbReference type="NCBI Taxonomy" id="1978157"/>
    <lineage>
        <taxon>Archaea</taxon>
        <taxon>Candidatus Marsarchaeota</taxon>
        <taxon>Candidatus Marsarchaeota group 2</taxon>
    </lineage>
</organism>
<dbReference type="PROSITE" id="PS51171">
    <property type="entry name" value="PREPHENATE_DEHYDR_3"/>
    <property type="match status" value="1"/>
</dbReference>
<evidence type="ECO:0000313" key="21">
    <source>
        <dbReference type="EMBL" id="PSN87354.1"/>
    </source>
</evidence>
<gene>
    <name evidence="21" type="ORF">B9Q03_10700</name>
</gene>
<feature type="domain" description="Prephenate dehydratase" evidence="19">
    <location>
        <begin position="92"/>
        <end position="262"/>
    </location>
</feature>
<keyword evidence="14" id="KW-0511">Multifunctional enzyme</keyword>
<dbReference type="UniPathway" id="UPA00121">
    <property type="reaction ID" value="UER00345"/>
</dbReference>
<keyword evidence="8" id="KW-0963">Cytoplasm</keyword>
<evidence type="ECO:0000256" key="14">
    <source>
        <dbReference type="ARBA" id="ARBA00023268"/>
    </source>
</evidence>
<evidence type="ECO:0000259" key="19">
    <source>
        <dbReference type="PROSITE" id="PS51171"/>
    </source>
</evidence>
<comment type="catalytic activity">
    <reaction evidence="1">
        <text>chorismate = prephenate</text>
        <dbReference type="Rhea" id="RHEA:13897"/>
        <dbReference type="ChEBI" id="CHEBI:29748"/>
        <dbReference type="ChEBI" id="CHEBI:29934"/>
        <dbReference type="EC" id="5.4.99.5"/>
    </reaction>
</comment>
<dbReference type="CDD" id="cd04905">
    <property type="entry name" value="ACT_CM-PDT"/>
    <property type="match status" value="1"/>
</dbReference>
<evidence type="ECO:0000256" key="7">
    <source>
        <dbReference type="ARBA" id="ARBA00014401"/>
    </source>
</evidence>
<evidence type="ECO:0000313" key="22">
    <source>
        <dbReference type="Proteomes" id="UP000240322"/>
    </source>
</evidence>
<dbReference type="GO" id="GO:0005737">
    <property type="term" value="C:cytoplasm"/>
    <property type="evidence" value="ECO:0007669"/>
    <property type="project" value="UniProtKB-SubCell"/>
</dbReference>
<evidence type="ECO:0000256" key="4">
    <source>
        <dbReference type="ARBA" id="ARBA00004741"/>
    </source>
</evidence>
<keyword evidence="17" id="KW-0175">Coiled coil</keyword>
<evidence type="ECO:0000256" key="11">
    <source>
        <dbReference type="ARBA" id="ARBA00023222"/>
    </source>
</evidence>
<dbReference type="EC" id="4.2.1.51" evidence="6"/>
<dbReference type="PROSITE" id="PS51671">
    <property type="entry name" value="ACT"/>
    <property type="match status" value="1"/>
</dbReference>
<dbReference type="PANTHER" id="PTHR21022:SF19">
    <property type="entry name" value="PREPHENATE DEHYDRATASE-RELATED"/>
    <property type="match status" value="1"/>
</dbReference>
<keyword evidence="12" id="KW-0413">Isomerase</keyword>
<dbReference type="Gene3D" id="3.30.70.260">
    <property type="match status" value="1"/>
</dbReference>
<comment type="function">
    <text evidence="2">Catalyzes the Claisen rearrangement of chorismate to prephenate and the decarboxylation/dehydration of prephenate to phenylpyruvate.</text>
</comment>
<evidence type="ECO:0000256" key="9">
    <source>
        <dbReference type="ARBA" id="ARBA00022605"/>
    </source>
</evidence>
<dbReference type="SMART" id="SM00830">
    <property type="entry name" value="CM_2"/>
    <property type="match status" value="1"/>
</dbReference>
<dbReference type="GO" id="GO:0004664">
    <property type="term" value="F:prephenate dehydratase activity"/>
    <property type="evidence" value="ECO:0007669"/>
    <property type="project" value="UniProtKB-EC"/>
</dbReference>
<evidence type="ECO:0000256" key="3">
    <source>
        <dbReference type="ARBA" id="ARBA00004496"/>
    </source>
</evidence>
<dbReference type="EMBL" id="NEXE01000168">
    <property type="protein sequence ID" value="PSN87354.1"/>
    <property type="molecule type" value="Genomic_DNA"/>
</dbReference>
<dbReference type="UniPathway" id="UPA00120">
    <property type="reaction ID" value="UER00203"/>
</dbReference>
<dbReference type="InterPro" id="IPR008242">
    <property type="entry name" value="Chor_mutase/pphenate_deHydtase"/>
</dbReference>
<keyword evidence="11" id="KW-0584">Phenylalanine biosynthesis</keyword>
<dbReference type="PROSITE" id="PS51168">
    <property type="entry name" value="CHORISMATE_MUT_2"/>
    <property type="match status" value="1"/>
</dbReference>
<evidence type="ECO:0000256" key="8">
    <source>
        <dbReference type="ARBA" id="ARBA00022490"/>
    </source>
</evidence>
<keyword evidence="10" id="KW-0057">Aromatic amino acid biosynthesis</keyword>
<name>A0A2R6ALU5_9ARCH</name>
<dbReference type="PIRSF" id="PIRSF001500">
    <property type="entry name" value="Chor_mut_pdt_Ppr"/>
    <property type="match status" value="1"/>
</dbReference>
<evidence type="ECO:0000256" key="13">
    <source>
        <dbReference type="ARBA" id="ARBA00023239"/>
    </source>
</evidence>
<evidence type="ECO:0000256" key="17">
    <source>
        <dbReference type="SAM" id="Coils"/>
    </source>
</evidence>
<evidence type="ECO:0000256" key="1">
    <source>
        <dbReference type="ARBA" id="ARBA00000824"/>
    </source>
</evidence>
<comment type="caution">
    <text evidence="21">The sequence shown here is derived from an EMBL/GenBank/DDBJ whole genome shotgun (WGS) entry which is preliminary data.</text>
</comment>
<dbReference type="AlphaFoldDB" id="A0A2R6ALU5"/>
<dbReference type="InterPro" id="IPR036979">
    <property type="entry name" value="CM_dom_sf"/>
</dbReference>
<evidence type="ECO:0000256" key="10">
    <source>
        <dbReference type="ARBA" id="ARBA00023141"/>
    </source>
</evidence>
<feature type="domain" description="Chorismate mutase" evidence="18">
    <location>
        <begin position="3"/>
        <end position="92"/>
    </location>
</feature>
<feature type="coiled-coil region" evidence="17">
    <location>
        <begin position="2"/>
        <end position="29"/>
    </location>
</feature>
<evidence type="ECO:0000256" key="6">
    <source>
        <dbReference type="ARBA" id="ARBA00013147"/>
    </source>
</evidence>
<dbReference type="GO" id="GO:0004106">
    <property type="term" value="F:chorismate mutase activity"/>
    <property type="evidence" value="ECO:0007669"/>
    <property type="project" value="UniProtKB-EC"/>
</dbReference>
<dbReference type="Gene3D" id="3.40.190.10">
    <property type="entry name" value="Periplasmic binding protein-like II"/>
    <property type="match status" value="2"/>
</dbReference>
<dbReference type="InterPro" id="IPR002701">
    <property type="entry name" value="CM_II_prokaryot"/>
</dbReference>
<evidence type="ECO:0000259" key="20">
    <source>
        <dbReference type="PROSITE" id="PS51671"/>
    </source>
</evidence>
<dbReference type="SUPFAM" id="SSF53850">
    <property type="entry name" value="Periplasmic binding protein-like II"/>
    <property type="match status" value="1"/>
</dbReference>
<accession>A0A2R6ALU5</accession>
<dbReference type="PANTHER" id="PTHR21022">
    <property type="entry name" value="PREPHENATE DEHYDRATASE P PROTEIN"/>
    <property type="match status" value="1"/>
</dbReference>
<evidence type="ECO:0000256" key="2">
    <source>
        <dbReference type="ARBA" id="ARBA00002364"/>
    </source>
</evidence>
<dbReference type="SUPFAM" id="SSF55021">
    <property type="entry name" value="ACT-like"/>
    <property type="match status" value="1"/>
</dbReference>
<dbReference type="Pfam" id="PF00800">
    <property type="entry name" value="PDT"/>
    <property type="match status" value="1"/>
</dbReference>
<comment type="pathway">
    <text evidence="5">Metabolic intermediate biosynthesis; prephenate biosynthesis; prephenate from chorismate: step 1/1.</text>
</comment>
<dbReference type="GO" id="GO:0046417">
    <property type="term" value="P:chorismate metabolic process"/>
    <property type="evidence" value="ECO:0007669"/>
    <property type="project" value="InterPro"/>
</dbReference>
<keyword evidence="13" id="KW-0456">Lyase</keyword>